<dbReference type="Proteomes" id="UP000027002">
    <property type="component" value="Chromosome 1"/>
</dbReference>
<dbReference type="GeneID" id="66061293"/>
<evidence type="ECO:0000256" key="2">
    <source>
        <dbReference type="SAM" id="Phobius"/>
    </source>
</evidence>
<feature type="compositionally biased region" description="Low complexity" evidence="1">
    <location>
        <begin position="14"/>
        <end position="31"/>
    </location>
</feature>
<dbReference type="KEGG" id="uvi:66061293"/>
<evidence type="ECO:0000313" key="4">
    <source>
        <dbReference type="Proteomes" id="UP000027002"/>
    </source>
</evidence>
<keyword evidence="2" id="KW-0472">Membrane</keyword>
<name>A0A8E5HJV7_USTVR</name>
<dbReference type="OrthoDB" id="4941061at2759"/>
<dbReference type="AlphaFoldDB" id="A0A8E5HJV7"/>
<protein>
    <submittedName>
        <fullName evidence="3">Uncharacterized protein</fullName>
    </submittedName>
</protein>
<accession>A0A8E5HJV7</accession>
<feature type="region of interest" description="Disordered" evidence="1">
    <location>
        <begin position="1"/>
        <end position="31"/>
    </location>
</feature>
<gene>
    <name evidence="3" type="ORF">UV8b_00515</name>
</gene>
<dbReference type="EMBL" id="CP072753">
    <property type="protein sequence ID" value="QUC16274.1"/>
    <property type="molecule type" value="Genomic_DNA"/>
</dbReference>
<organism evidence="3 4">
    <name type="scientific">Ustilaginoidea virens</name>
    <name type="common">Rice false smut fungus</name>
    <name type="synonym">Villosiclava virens</name>
    <dbReference type="NCBI Taxonomy" id="1159556"/>
    <lineage>
        <taxon>Eukaryota</taxon>
        <taxon>Fungi</taxon>
        <taxon>Dikarya</taxon>
        <taxon>Ascomycota</taxon>
        <taxon>Pezizomycotina</taxon>
        <taxon>Sordariomycetes</taxon>
        <taxon>Hypocreomycetidae</taxon>
        <taxon>Hypocreales</taxon>
        <taxon>Clavicipitaceae</taxon>
        <taxon>Ustilaginoidea</taxon>
    </lineage>
</organism>
<sequence length="145" mass="15740">MTTPVHHFPLQTVDGADAGTNNGDDIGNKGGSTSSINISTGGLVAIMVIVAIVAVIGACTATLFFIAKKREWTAKEVLRHSVRKVVTAMTPRRAEFPASVTKSTGSSRRDRRREQYDNVSFTPQIRVGDLEKGIARDKVKDKSRK</sequence>
<dbReference type="RefSeq" id="XP_042993947.1">
    <property type="nucleotide sequence ID" value="XM_043138013.1"/>
</dbReference>
<keyword evidence="2" id="KW-0812">Transmembrane</keyword>
<feature type="transmembrane region" description="Helical" evidence="2">
    <location>
        <begin position="43"/>
        <end position="66"/>
    </location>
</feature>
<proteinExistence type="predicted"/>
<reference evidence="3" key="1">
    <citation type="submission" date="2020-03" db="EMBL/GenBank/DDBJ databases">
        <title>A mixture of massive structural variations and highly conserved coding sequences in Ustilaginoidea virens genome.</title>
        <authorList>
            <person name="Zhang K."/>
            <person name="Zhao Z."/>
            <person name="Zhang Z."/>
            <person name="Li Y."/>
            <person name="Hsiang T."/>
            <person name="Sun W."/>
        </authorList>
    </citation>
    <scope>NUCLEOTIDE SEQUENCE</scope>
    <source>
        <strain evidence="3">UV-8b</strain>
    </source>
</reference>
<keyword evidence="2" id="KW-1133">Transmembrane helix</keyword>
<evidence type="ECO:0000313" key="3">
    <source>
        <dbReference type="EMBL" id="QUC16274.1"/>
    </source>
</evidence>
<keyword evidence="4" id="KW-1185">Reference proteome</keyword>
<feature type="region of interest" description="Disordered" evidence="1">
    <location>
        <begin position="96"/>
        <end position="121"/>
    </location>
</feature>
<evidence type="ECO:0000256" key="1">
    <source>
        <dbReference type="SAM" id="MobiDB-lite"/>
    </source>
</evidence>